<accession>F6G008</accession>
<protein>
    <submittedName>
        <fullName evidence="1">Uncharacterized protein</fullName>
    </submittedName>
</protein>
<dbReference type="AlphaFoldDB" id="F6G008"/>
<dbReference type="KEGG" id="rsn:RSPO_c01290"/>
<evidence type="ECO:0000313" key="2">
    <source>
        <dbReference type="Proteomes" id="UP000007953"/>
    </source>
</evidence>
<dbReference type="EMBL" id="CP002819">
    <property type="protein sequence ID" value="AEG68591.1"/>
    <property type="molecule type" value="Genomic_DNA"/>
</dbReference>
<organism evidence="1 2">
    <name type="scientific">Ralstonia solanacearum (strain Po82)</name>
    <dbReference type="NCBI Taxonomy" id="1031711"/>
    <lineage>
        <taxon>Bacteria</taxon>
        <taxon>Pseudomonadati</taxon>
        <taxon>Pseudomonadota</taxon>
        <taxon>Betaproteobacteria</taxon>
        <taxon>Burkholderiales</taxon>
        <taxon>Burkholderiaceae</taxon>
        <taxon>Ralstonia</taxon>
        <taxon>Ralstonia solanacearum species complex</taxon>
    </lineage>
</organism>
<proteinExistence type="predicted"/>
<gene>
    <name evidence="1" type="ordered locus">RSPO_c01290</name>
</gene>
<dbReference type="Proteomes" id="UP000007953">
    <property type="component" value="Chromosome"/>
</dbReference>
<evidence type="ECO:0000313" key="1">
    <source>
        <dbReference type="EMBL" id="AEG68591.1"/>
    </source>
</evidence>
<name>F6G008_RALS8</name>
<dbReference type="HOGENOM" id="CLU_3102979_0_0_4"/>
<sequence>MNTALRKRLSALEVAKPAQASSGLEEAIRRIHDALYASLRPDPGMQVPSPI</sequence>
<reference evidence="1 2" key="1">
    <citation type="journal article" date="2011" name="J. Bacteriol.">
        <title>Complete genome sequence of the plant pathogen Ralstonia solanacearum strain Po82.</title>
        <authorList>
            <person name="Xu J."/>
            <person name="Zheng H.J."/>
            <person name="Liu L."/>
            <person name="Pan Z.C."/>
            <person name="Prior P."/>
            <person name="Tang B."/>
            <person name="Xu J.S."/>
            <person name="Zhang H."/>
            <person name="Tian Q."/>
            <person name="Zhang L.Q."/>
            <person name="Feng J."/>
        </authorList>
    </citation>
    <scope>NUCLEOTIDE SEQUENCE [LARGE SCALE GENOMIC DNA]</scope>
    <source>
        <strain evidence="1 2">Po82</strain>
    </source>
</reference>